<dbReference type="Pfam" id="PF13545">
    <property type="entry name" value="HTH_Crp_2"/>
    <property type="match status" value="1"/>
</dbReference>
<feature type="domain" description="HTH crp-type" evidence="5">
    <location>
        <begin position="99"/>
        <end position="169"/>
    </location>
</feature>
<keyword evidence="7" id="KW-1185">Reference proteome</keyword>
<dbReference type="InterPro" id="IPR036390">
    <property type="entry name" value="WH_DNA-bd_sf"/>
</dbReference>
<dbReference type="InterPro" id="IPR014710">
    <property type="entry name" value="RmlC-like_jellyroll"/>
</dbReference>
<dbReference type="PROSITE" id="PS50042">
    <property type="entry name" value="CNMP_BINDING_3"/>
    <property type="match status" value="1"/>
</dbReference>
<evidence type="ECO:0000256" key="2">
    <source>
        <dbReference type="ARBA" id="ARBA00023125"/>
    </source>
</evidence>
<dbReference type="InterPro" id="IPR018488">
    <property type="entry name" value="cNMP-bd_CS"/>
</dbReference>
<dbReference type="InterPro" id="IPR036388">
    <property type="entry name" value="WH-like_DNA-bd_sf"/>
</dbReference>
<dbReference type="InterPro" id="IPR018490">
    <property type="entry name" value="cNMP-bd_dom_sf"/>
</dbReference>
<comment type="caution">
    <text evidence="6">The sequence shown here is derived from an EMBL/GenBank/DDBJ whole genome shotgun (WGS) entry which is preliminary data.</text>
</comment>
<dbReference type="PROSITE" id="PS51063">
    <property type="entry name" value="HTH_CRP_2"/>
    <property type="match status" value="1"/>
</dbReference>
<keyword evidence="1" id="KW-0805">Transcription regulation</keyword>
<evidence type="ECO:0000313" key="7">
    <source>
        <dbReference type="Proteomes" id="UP001501195"/>
    </source>
</evidence>
<dbReference type="SUPFAM" id="SSF46785">
    <property type="entry name" value="Winged helix' DNA-binding domain"/>
    <property type="match status" value="1"/>
</dbReference>
<evidence type="ECO:0000259" key="5">
    <source>
        <dbReference type="PROSITE" id="PS51063"/>
    </source>
</evidence>
<dbReference type="PANTHER" id="PTHR24567">
    <property type="entry name" value="CRP FAMILY TRANSCRIPTIONAL REGULATORY PROTEIN"/>
    <property type="match status" value="1"/>
</dbReference>
<dbReference type="PANTHER" id="PTHR24567:SF74">
    <property type="entry name" value="HTH-TYPE TRANSCRIPTIONAL REGULATOR ARCR"/>
    <property type="match status" value="1"/>
</dbReference>
<dbReference type="InterPro" id="IPR050397">
    <property type="entry name" value="Env_Response_Regulators"/>
</dbReference>
<evidence type="ECO:0008006" key="8">
    <source>
        <dbReference type="Google" id="ProtNLM"/>
    </source>
</evidence>
<evidence type="ECO:0000313" key="6">
    <source>
        <dbReference type="EMBL" id="GAA4970392.1"/>
    </source>
</evidence>
<dbReference type="InterPro" id="IPR012318">
    <property type="entry name" value="HTH_CRP"/>
</dbReference>
<dbReference type="EMBL" id="BAABIL010000131">
    <property type="protein sequence ID" value="GAA4970392.1"/>
    <property type="molecule type" value="Genomic_DNA"/>
</dbReference>
<dbReference type="SMART" id="SM00419">
    <property type="entry name" value="HTH_CRP"/>
    <property type="match status" value="1"/>
</dbReference>
<evidence type="ECO:0000256" key="3">
    <source>
        <dbReference type="ARBA" id="ARBA00023163"/>
    </source>
</evidence>
<keyword evidence="2" id="KW-0238">DNA-binding</keyword>
<dbReference type="PROSITE" id="PS00889">
    <property type="entry name" value="CNMP_BINDING_2"/>
    <property type="match status" value="1"/>
</dbReference>
<protein>
    <recommendedName>
        <fullName evidence="8">CRP-like cAMP-binding protein</fullName>
    </recommendedName>
</protein>
<sequence>MHALLSGHVSVSVTTPLGDTVIFAVLGPGALFGELSLLSPDATRSATVTALEPAETLAVSRERLMALRASEPALDRFLLDLVADYVRRQDVRLLEALYVPADKRVLRRLLALVREYGGGAPGTTVPLTQEVLATMAGTTRPTANQVLRSAQEAGLLALERGRLTVLDPAGLARRAR</sequence>
<gene>
    <name evidence="6" type="ORF">GCM10023225_10500</name>
</gene>
<dbReference type="Gene3D" id="2.60.120.10">
    <property type="entry name" value="Jelly Rolls"/>
    <property type="match status" value="1"/>
</dbReference>
<feature type="domain" description="Cyclic nucleotide-binding" evidence="4">
    <location>
        <begin position="1"/>
        <end position="67"/>
    </location>
</feature>
<organism evidence="6 7">
    <name type="scientific">Kineococcus glutinatus</name>
    <dbReference type="NCBI Taxonomy" id="1070872"/>
    <lineage>
        <taxon>Bacteria</taxon>
        <taxon>Bacillati</taxon>
        <taxon>Actinomycetota</taxon>
        <taxon>Actinomycetes</taxon>
        <taxon>Kineosporiales</taxon>
        <taxon>Kineosporiaceae</taxon>
        <taxon>Kineococcus</taxon>
    </lineage>
</organism>
<dbReference type="Proteomes" id="UP001501195">
    <property type="component" value="Unassembled WGS sequence"/>
</dbReference>
<evidence type="ECO:0000256" key="1">
    <source>
        <dbReference type="ARBA" id="ARBA00023015"/>
    </source>
</evidence>
<keyword evidence="3" id="KW-0804">Transcription</keyword>
<evidence type="ECO:0000259" key="4">
    <source>
        <dbReference type="PROSITE" id="PS50042"/>
    </source>
</evidence>
<dbReference type="InterPro" id="IPR000595">
    <property type="entry name" value="cNMP-bd_dom"/>
</dbReference>
<dbReference type="CDD" id="cd00038">
    <property type="entry name" value="CAP_ED"/>
    <property type="match status" value="1"/>
</dbReference>
<dbReference type="Pfam" id="PF00027">
    <property type="entry name" value="cNMP_binding"/>
    <property type="match status" value="1"/>
</dbReference>
<reference evidence="7" key="1">
    <citation type="journal article" date="2019" name="Int. J. Syst. Evol. Microbiol.">
        <title>The Global Catalogue of Microorganisms (GCM) 10K type strain sequencing project: providing services to taxonomists for standard genome sequencing and annotation.</title>
        <authorList>
            <consortium name="The Broad Institute Genomics Platform"/>
            <consortium name="The Broad Institute Genome Sequencing Center for Infectious Disease"/>
            <person name="Wu L."/>
            <person name="Ma J."/>
        </authorList>
    </citation>
    <scope>NUCLEOTIDE SEQUENCE [LARGE SCALE GENOMIC DNA]</scope>
    <source>
        <strain evidence="7">JCM 18126</strain>
    </source>
</reference>
<dbReference type="SUPFAM" id="SSF51206">
    <property type="entry name" value="cAMP-binding domain-like"/>
    <property type="match status" value="1"/>
</dbReference>
<proteinExistence type="predicted"/>
<dbReference type="Gene3D" id="1.10.10.10">
    <property type="entry name" value="Winged helix-like DNA-binding domain superfamily/Winged helix DNA-binding domain"/>
    <property type="match status" value="1"/>
</dbReference>
<name>A0ABP9HH88_9ACTN</name>
<accession>A0ABP9HH88</accession>